<feature type="chain" id="PRO_5001705927" evidence="2">
    <location>
        <begin position="20"/>
        <end position="179"/>
    </location>
</feature>
<dbReference type="RefSeq" id="YP_009050008.1">
    <property type="nucleotide sequence ID" value="NC_024627.1"/>
</dbReference>
<geneLocation type="mitochondrion" evidence="3"/>
<keyword evidence="3" id="KW-0496">Mitochondrion</keyword>
<dbReference type="CTD" id="4541"/>
<evidence type="ECO:0000256" key="1">
    <source>
        <dbReference type="SAM" id="Phobius"/>
    </source>
</evidence>
<dbReference type="GeneID" id="20004201"/>
<feature type="transmembrane region" description="Helical" evidence="1">
    <location>
        <begin position="54"/>
        <end position="74"/>
    </location>
</feature>
<evidence type="ECO:0000256" key="2">
    <source>
        <dbReference type="SAM" id="SignalP"/>
    </source>
</evidence>
<sequence length="179" mass="20809">MNICIKFIQMSLILNSVLAMFMNHPISLGTMLMMQSISTSLFMNLLTKNSWHSMILFITFSSGLMIMFMYMASISSNEKFKWSMKLILMVMCLMLMTSTIMKESLIINKFYMNEQNLFIQDNEEKKSIVKIIASNKILLFIMATLIILMVLFSISNMINSFEGPLKKTYENSIFKNFML</sequence>
<keyword evidence="1" id="KW-0472">Membrane</keyword>
<reference evidence="3" key="1">
    <citation type="journal article" date="2015" name="J. Econ. Entomol.">
        <title>Intraspecific and Interspecific Variations in the Mitochondrial Genomes of Nilaparvata (Hemiptera: Delphacidae).</title>
        <authorList>
            <person name="Lv L."/>
            <person name="Peng X."/>
            <person name="Jing S."/>
            <person name="Liu B."/>
            <person name="Zhu L."/>
            <person name="He G."/>
        </authorList>
    </citation>
    <scope>NUCLEOTIDE SEQUENCE</scope>
</reference>
<proteinExistence type="predicted"/>
<keyword evidence="2" id="KW-0732">Signal</keyword>
<keyword evidence="1" id="KW-1133">Transmembrane helix</keyword>
<feature type="signal peptide" evidence="2">
    <location>
        <begin position="1"/>
        <end position="19"/>
    </location>
</feature>
<feature type="transmembrane region" description="Helical" evidence="1">
    <location>
        <begin position="86"/>
        <end position="107"/>
    </location>
</feature>
<feature type="transmembrane region" description="Helical" evidence="1">
    <location>
        <begin position="12"/>
        <end position="34"/>
    </location>
</feature>
<dbReference type="EMBL" id="JN563998">
    <property type="protein sequence ID" value="AEP27301.1"/>
    <property type="molecule type" value="Genomic_DNA"/>
</dbReference>
<accession>A0A075B928</accession>
<keyword evidence="1" id="KW-0812">Transmembrane</keyword>
<name>A0A075B928_NILMU</name>
<feature type="transmembrane region" description="Helical" evidence="1">
    <location>
        <begin position="137"/>
        <end position="158"/>
    </location>
</feature>
<protein>
    <submittedName>
        <fullName evidence="3">NADH dehydrogenase subunit 6</fullName>
    </submittedName>
</protein>
<organism evidence="3">
    <name type="scientific">Nilaparvata muiri</name>
    <name type="common">Planthopper</name>
    <dbReference type="NCBI Taxonomy" id="706586"/>
    <lineage>
        <taxon>Eukaryota</taxon>
        <taxon>Metazoa</taxon>
        <taxon>Ecdysozoa</taxon>
        <taxon>Arthropoda</taxon>
        <taxon>Hexapoda</taxon>
        <taxon>Insecta</taxon>
        <taxon>Pterygota</taxon>
        <taxon>Neoptera</taxon>
        <taxon>Paraneoptera</taxon>
        <taxon>Hemiptera</taxon>
        <taxon>Auchenorrhyncha</taxon>
        <taxon>Fulgoroidea</taxon>
        <taxon>Delphacidae</taxon>
        <taxon>Delphacinae</taxon>
        <taxon>Nilaparvata</taxon>
    </lineage>
</organism>
<dbReference type="AlphaFoldDB" id="A0A075B928"/>
<evidence type="ECO:0000313" key="3">
    <source>
        <dbReference type="EMBL" id="AEP27301.1"/>
    </source>
</evidence>
<gene>
    <name evidence="3" type="primary">ND6</name>
</gene>